<gene>
    <name evidence="2" type="ORF">D9611_011618</name>
</gene>
<sequence>MLSLWCPAARRAASQCTRRTLSTTPSRSLHGDKEHNDALNVFAAPATAEQSSSSTPTTARVDGGITTEALAAKSSHAVFPSCTT</sequence>
<dbReference type="EMBL" id="JAACJK010000226">
    <property type="protein sequence ID" value="KAF5311517.1"/>
    <property type="molecule type" value="Genomic_DNA"/>
</dbReference>
<evidence type="ECO:0000313" key="3">
    <source>
        <dbReference type="Proteomes" id="UP000541558"/>
    </source>
</evidence>
<evidence type="ECO:0000313" key="2">
    <source>
        <dbReference type="EMBL" id="KAF5311517.1"/>
    </source>
</evidence>
<comment type="caution">
    <text evidence="2">The sequence shown here is derived from an EMBL/GenBank/DDBJ whole genome shotgun (WGS) entry which is preliminary data.</text>
</comment>
<dbReference type="Proteomes" id="UP000541558">
    <property type="component" value="Unassembled WGS sequence"/>
</dbReference>
<reference evidence="2 3" key="1">
    <citation type="journal article" date="2020" name="ISME J.">
        <title>Uncovering the hidden diversity of litter-decomposition mechanisms in mushroom-forming fungi.</title>
        <authorList>
            <person name="Floudas D."/>
            <person name="Bentzer J."/>
            <person name="Ahren D."/>
            <person name="Johansson T."/>
            <person name="Persson P."/>
            <person name="Tunlid A."/>
        </authorList>
    </citation>
    <scope>NUCLEOTIDE SEQUENCE [LARGE SCALE GENOMIC DNA]</scope>
    <source>
        <strain evidence="2 3">CBS 175.51</strain>
    </source>
</reference>
<organism evidence="2 3">
    <name type="scientific">Ephemerocybe angulata</name>
    <dbReference type="NCBI Taxonomy" id="980116"/>
    <lineage>
        <taxon>Eukaryota</taxon>
        <taxon>Fungi</taxon>
        <taxon>Dikarya</taxon>
        <taxon>Basidiomycota</taxon>
        <taxon>Agaricomycotina</taxon>
        <taxon>Agaricomycetes</taxon>
        <taxon>Agaricomycetidae</taxon>
        <taxon>Agaricales</taxon>
        <taxon>Agaricineae</taxon>
        <taxon>Psathyrellaceae</taxon>
        <taxon>Ephemerocybe</taxon>
    </lineage>
</organism>
<evidence type="ECO:0000256" key="1">
    <source>
        <dbReference type="SAM" id="MobiDB-lite"/>
    </source>
</evidence>
<protein>
    <submittedName>
        <fullName evidence="2">Uncharacterized protein</fullName>
    </submittedName>
</protein>
<keyword evidence="3" id="KW-1185">Reference proteome</keyword>
<feature type="region of interest" description="Disordered" evidence="1">
    <location>
        <begin position="16"/>
        <end position="35"/>
    </location>
</feature>
<accession>A0A8H5ET74</accession>
<name>A0A8H5ET74_9AGAR</name>
<dbReference type="AlphaFoldDB" id="A0A8H5ET74"/>
<feature type="compositionally biased region" description="Low complexity" evidence="1">
    <location>
        <begin position="17"/>
        <end position="28"/>
    </location>
</feature>
<proteinExistence type="predicted"/>